<protein>
    <submittedName>
        <fullName evidence="2">Uncharacterized protein</fullName>
    </submittedName>
</protein>
<evidence type="ECO:0000313" key="3">
    <source>
        <dbReference type="Proteomes" id="UP000178379"/>
    </source>
</evidence>
<proteinExistence type="predicted"/>
<dbReference type="EMBL" id="MFSQ01000148">
    <property type="protein sequence ID" value="OGI37375.1"/>
    <property type="molecule type" value="Genomic_DNA"/>
</dbReference>
<keyword evidence="1" id="KW-1133">Transmembrane helix</keyword>
<organism evidence="2 3">
    <name type="scientific">Candidatus Muproteobacteria bacterium RBG_16_62_13</name>
    <dbReference type="NCBI Taxonomy" id="1817756"/>
    <lineage>
        <taxon>Bacteria</taxon>
        <taxon>Pseudomonadati</taxon>
        <taxon>Pseudomonadota</taxon>
        <taxon>Candidatus Muproteobacteria</taxon>
    </lineage>
</organism>
<comment type="caution">
    <text evidence="2">The sequence shown here is derived from an EMBL/GenBank/DDBJ whole genome shotgun (WGS) entry which is preliminary data.</text>
</comment>
<accession>A0A1F6SXB4</accession>
<sequence>MDPISSLRLATVSVEFNLTALYFVALVVAGMIGLIVRHKLRQWRTDRVCRLISEAVMRYFEPMGIEVDVETYSRFEGRRFVVAINSEPIKKFRYSFIVEQSLVREVRKATGRQIEKVYWRFPLGRSAGDAPADEPEDRYLVEGQARAMGEVGYGVEESSWEQYQQAVKSSESGKPSG</sequence>
<evidence type="ECO:0000313" key="2">
    <source>
        <dbReference type="EMBL" id="OGI37375.1"/>
    </source>
</evidence>
<dbReference type="Proteomes" id="UP000178379">
    <property type="component" value="Unassembled WGS sequence"/>
</dbReference>
<reference evidence="2 3" key="1">
    <citation type="journal article" date="2016" name="Nat. Commun.">
        <title>Thousands of microbial genomes shed light on interconnected biogeochemical processes in an aquifer system.</title>
        <authorList>
            <person name="Anantharaman K."/>
            <person name="Brown C.T."/>
            <person name="Hug L.A."/>
            <person name="Sharon I."/>
            <person name="Castelle C.J."/>
            <person name="Probst A.J."/>
            <person name="Thomas B.C."/>
            <person name="Singh A."/>
            <person name="Wilkins M.J."/>
            <person name="Karaoz U."/>
            <person name="Brodie E.L."/>
            <person name="Williams K.H."/>
            <person name="Hubbard S.S."/>
            <person name="Banfield J.F."/>
        </authorList>
    </citation>
    <scope>NUCLEOTIDE SEQUENCE [LARGE SCALE GENOMIC DNA]</scope>
</reference>
<keyword evidence="1" id="KW-0812">Transmembrane</keyword>
<name>A0A1F6SXB4_9PROT</name>
<feature type="transmembrane region" description="Helical" evidence="1">
    <location>
        <begin position="20"/>
        <end position="37"/>
    </location>
</feature>
<keyword evidence="1" id="KW-0472">Membrane</keyword>
<gene>
    <name evidence="2" type="ORF">A2140_03100</name>
</gene>
<dbReference type="AlphaFoldDB" id="A0A1F6SXB4"/>
<evidence type="ECO:0000256" key="1">
    <source>
        <dbReference type="SAM" id="Phobius"/>
    </source>
</evidence>